<dbReference type="PIRSF" id="PIRSF006060">
    <property type="entry name" value="AA_transporter"/>
    <property type="match status" value="1"/>
</dbReference>
<evidence type="ECO:0000256" key="2">
    <source>
        <dbReference type="ARBA" id="ARBA00022692"/>
    </source>
</evidence>
<feature type="transmembrane region" description="Helical" evidence="5">
    <location>
        <begin position="174"/>
        <end position="198"/>
    </location>
</feature>
<sequence>MSDEKLVVTSSTPKKISFFSAIIFVLGATIGAGIFLRAKTVLQNSGLNIVWAIIVWLIAGFAVVCMALGLIEVASGRNDNLGMIGWAKAFNTLKIYKAVKFFMTYLYLPFTYFFMPYYVIVQFQDGLSAFGASTGFGKAKDYGAWMYLLLGVLMTVWMVFSAGISSRAGNIQNWIVTAFKFVPLVGITLIGFIFAGKYGIKYESIKISEIILNKKTDSFLGISPFLLVFGSLGGIFFAFDGFYVTAGIQSEMKHPEKTPAALTIGLLSMTAIYITVATAMTLGAGNIGAEKDKIGDFYSFGDKLKELGHGWAFGLINICISVGIIGILNGFTMWATRWVEDLIKEGEIWVPASVYKYMKNSKMPMVGALFVLSLSLPFIVILTIIGAYGYHDSWGLGDDYGARVSNLLTFSDLMADWMAIFSFGFIALSIVGALQNRKKHFIAVTENKHTKWAGITAVVIVATVMIFKALDPFFSLFINIGKAQTQWDDPELKLKDAIVGNGVASALFIIYCIVSFCGAPIERIIAEKREAKLEAKLKVNPTDENLLISKELNDIVLKTFREARVN</sequence>
<feature type="transmembrane region" description="Helical" evidence="5">
    <location>
        <begin position="366"/>
        <end position="390"/>
    </location>
</feature>
<protein>
    <submittedName>
        <fullName evidence="7">APC family permease</fullName>
    </submittedName>
    <submittedName>
        <fullName evidence="6">Amino acid permease</fullName>
    </submittedName>
</protein>
<feature type="transmembrane region" description="Helical" evidence="5">
    <location>
        <begin position="16"/>
        <end position="36"/>
    </location>
</feature>
<feature type="transmembrane region" description="Helical" evidence="5">
    <location>
        <begin position="104"/>
        <end position="124"/>
    </location>
</feature>
<organism evidence="6 8">
    <name type="scientific">Metamycoplasma hyosynoviae</name>
    <dbReference type="NCBI Taxonomy" id="29559"/>
    <lineage>
        <taxon>Bacteria</taxon>
        <taxon>Bacillati</taxon>
        <taxon>Mycoplasmatota</taxon>
        <taxon>Mycoplasmoidales</taxon>
        <taxon>Metamycoplasmataceae</taxon>
        <taxon>Metamycoplasma</taxon>
    </lineage>
</organism>
<dbReference type="GO" id="GO:0016020">
    <property type="term" value="C:membrane"/>
    <property type="evidence" value="ECO:0007669"/>
    <property type="project" value="UniProtKB-SubCell"/>
</dbReference>
<evidence type="ECO:0000313" key="8">
    <source>
        <dbReference type="Proteomes" id="UP000264882"/>
    </source>
</evidence>
<keyword evidence="8" id="KW-1185">Reference proteome</keyword>
<proteinExistence type="predicted"/>
<reference evidence="7" key="2">
    <citation type="submission" date="2022-07" db="EMBL/GenBank/DDBJ databases">
        <title>Complete genome of Mycoplasma hyosynoviae B1.</title>
        <authorList>
            <person name="Spergser J."/>
        </authorList>
    </citation>
    <scope>NUCLEOTIDE SEQUENCE</scope>
    <source>
        <strain evidence="7">B1</strain>
    </source>
</reference>
<dbReference type="Proteomes" id="UP001059349">
    <property type="component" value="Chromosome"/>
</dbReference>
<dbReference type="EMBL" id="CP008748">
    <property type="protein sequence ID" value="ASI53821.1"/>
    <property type="molecule type" value="Genomic_DNA"/>
</dbReference>
<keyword evidence="3 5" id="KW-1133">Transmembrane helix</keyword>
<dbReference type="Gene3D" id="1.20.1740.10">
    <property type="entry name" value="Amino acid/polyamine transporter I"/>
    <property type="match status" value="1"/>
</dbReference>
<dbReference type="GeneID" id="75105101"/>
<dbReference type="EMBL" id="CP101127">
    <property type="protein sequence ID" value="UTO26186.1"/>
    <property type="molecule type" value="Genomic_DNA"/>
</dbReference>
<reference evidence="6 8" key="1">
    <citation type="submission" date="2014-06" db="EMBL/GenBank/DDBJ databases">
        <title>The Whole Genome Sequence of Mycoplasma hyosynoviae strain ATCC 27095.</title>
        <authorList>
            <person name="Calcutt M.J."/>
            <person name="Foecking M.F."/>
        </authorList>
    </citation>
    <scope>NUCLEOTIDE SEQUENCE [LARGE SCALE GENOMIC DNA]</scope>
    <source>
        <strain evidence="6 8">M60</strain>
    </source>
</reference>
<dbReference type="InterPro" id="IPR002293">
    <property type="entry name" value="AA/rel_permease1"/>
</dbReference>
<keyword evidence="4 5" id="KW-0472">Membrane</keyword>
<gene>
    <name evidence="6" type="ORF">MHSN_01195</name>
    <name evidence="7" type="ORF">NMG93_01270</name>
</gene>
<evidence type="ECO:0000313" key="7">
    <source>
        <dbReference type="EMBL" id="UTO26186.1"/>
    </source>
</evidence>
<dbReference type="KEGG" id="mhyv:MHSN_01195"/>
<dbReference type="PANTHER" id="PTHR11785:SF512">
    <property type="entry name" value="SOBREMESA, ISOFORM B"/>
    <property type="match status" value="1"/>
</dbReference>
<feature type="transmembrane region" description="Helical" evidence="5">
    <location>
        <begin position="260"/>
        <end position="289"/>
    </location>
</feature>
<keyword evidence="2 5" id="KW-0812">Transmembrane</keyword>
<comment type="subcellular location">
    <subcellularLocation>
        <location evidence="1">Membrane</location>
        <topology evidence="1">Multi-pass membrane protein</topology>
    </subcellularLocation>
</comment>
<feature type="transmembrane region" description="Helical" evidence="5">
    <location>
        <begin position="48"/>
        <end position="71"/>
    </location>
</feature>
<dbReference type="AlphaFoldDB" id="A0A4P1QG10"/>
<feature type="transmembrane region" description="Helical" evidence="5">
    <location>
        <begin position="455"/>
        <end position="478"/>
    </location>
</feature>
<evidence type="ECO:0000256" key="3">
    <source>
        <dbReference type="ARBA" id="ARBA00022989"/>
    </source>
</evidence>
<dbReference type="Pfam" id="PF13520">
    <property type="entry name" value="AA_permease_2"/>
    <property type="match status" value="1"/>
</dbReference>
<evidence type="ECO:0000256" key="5">
    <source>
        <dbReference type="SAM" id="Phobius"/>
    </source>
</evidence>
<evidence type="ECO:0000256" key="1">
    <source>
        <dbReference type="ARBA" id="ARBA00004141"/>
    </source>
</evidence>
<feature type="transmembrane region" description="Helical" evidence="5">
    <location>
        <begin position="218"/>
        <end position="239"/>
    </location>
</feature>
<feature type="transmembrane region" description="Helical" evidence="5">
    <location>
        <begin position="498"/>
        <end position="519"/>
    </location>
</feature>
<evidence type="ECO:0000313" key="6">
    <source>
        <dbReference type="EMBL" id="ASI53821.1"/>
    </source>
</evidence>
<accession>A0A4P1QG10</accession>
<feature type="transmembrane region" description="Helical" evidence="5">
    <location>
        <begin position="309"/>
        <end position="328"/>
    </location>
</feature>
<evidence type="ECO:0000256" key="4">
    <source>
        <dbReference type="ARBA" id="ARBA00023136"/>
    </source>
</evidence>
<dbReference type="RefSeq" id="WP_119863759.1">
    <property type="nucleotide sequence ID" value="NZ_CP008748.1"/>
</dbReference>
<feature type="transmembrane region" description="Helical" evidence="5">
    <location>
        <begin position="417"/>
        <end position="434"/>
    </location>
</feature>
<dbReference type="PANTHER" id="PTHR11785">
    <property type="entry name" value="AMINO ACID TRANSPORTER"/>
    <property type="match status" value="1"/>
</dbReference>
<name>A0A4P1QG10_9BACT</name>
<feature type="transmembrane region" description="Helical" evidence="5">
    <location>
        <begin position="144"/>
        <end position="162"/>
    </location>
</feature>
<dbReference type="Proteomes" id="UP000264882">
    <property type="component" value="Chromosome"/>
</dbReference>
<dbReference type="GO" id="GO:0015179">
    <property type="term" value="F:L-amino acid transmembrane transporter activity"/>
    <property type="evidence" value="ECO:0007669"/>
    <property type="project" value="TreeGrafter"/>
</dbReference>
<dbReference type="InterPro" id="IPR050598">
    <property type="entry name" value="AminoAcid_Transporter"/>
</dbReference>